<dbReference type="GO" id="GO:0016020">
    <property type="term" value="C:membrane"/>
    <property type="evidence" value="ECO:0007669"/>
    <property type="project" value="InterPro"/>
</dbReference>
<dbReference type="SMART" id="SM00564">
    <property type="entry name" value="PQQ"/>
    <property type="match status" value="6"/>
</dbReference>
<comment type="caution">
    <text evidence="6">The sequence shown here is derived from an EMBL/GenBank/DDBJ whole genome shotgun (WGS) entry which is preliminary data.</text>
</comment>
<evidence type="ECO:0000256" key="2">
    <source>
        <dbReference type="ARBA" id="ARBA00008156"/>
    </source>
</evidence>
<keyword evidence="3" id="KW-0560">Oxidoreductase</keyword>
<comment type="similarity">
    <text evidence="2">Belongs to the bacterial PQQ dehydrogenase family.</text>
</comment>
<evidence type="ECO:0000256" key="4">
    <source>
        <dbReference type="SAM" id="MobiDB-lite"/>
    </source>
</evidence>
<evidence type="ECO:0000256" key="3">
    <source>
        <dbReference type="ARBA" id="ARBA00023002"/>
    </source>
</evidence>
<dbReference type="GO" id="GO:0048038">
    <property type="term" value="F:quinone binding"/>
    <property type="evidence" value="ECO:0007669"/>
    <property type="project" value="InterPro"/>
</dbReference>
<dbReference type="PANTHER" id="PTHR32303">
    <property type="entry name" value="QUINOPROTEIN ALCOHOL DEHYDROGENASE (CYTOCHROME C)"/>
    <property type="match status" value="1"/>
</dbReference>
<evidence type="ECO:0000256" key="1">
    <source>
        <dbReference type="ARBA" id="ARBA00001931"/>
    </source>
</evidence>
<dbReference type="InterPro" id="IPR017511">
    <property type="entry name" value="PQQ_mDH"/>
</dbReference>
<protein>
    <recommendedName>
        <fullName evidence="5">Pyrrolo-quinoline quinone repeat domain-containing protein</fullName>
    </recommendedName>
</protein>
<feature type="domain" description="Pyrrolo-quinoline quinone repeat" evidence="5">
    <location>
        <begin position="27"/>
        <end position="613"/>
    </location>
</feature>
<reference evidence="6" key="1">
    <citation type="journal article" date="2015" name="Nature">
        <title>Complex archaea that bridge the gap between prokaryotes and eukaryotes.</title>
        <authorList>
            <person name="Spang A."/>
            <person name="Saw J.H."/>
            <person name="Jorgensen S.L."/>
            <person name="Zaremba-Niedzwiedzka K."/>
            <person name="Martijn J."/>
            <person name="Lind A.E."/>
            <person name="van Eijk R."/>
            <person name="Schleper C."/>
            <person name="Guy L."/>
            <person name="Ettema T.J."/>
        </authorList>
    </citation>
    <scope>NUCLEOTIDE SEQUENCE</scope>
</reference>
<dbReference type="GO" id="GO:0016614">
    <property type="term" value="F:oxidoreductase activity, acting on CH-OH group of donors"/>
    <property type="evidence" value="ECO:0007669"/>
    <property type="project" value="InterPro"/>
</dbReference>
<dbReference type="InterPro" id="IPR018391">
    <property type="entry name" value="PQQ_b-propeller_rpt"/>
</dbReference>
<gene>
    <name evidence="6" type="ORF">LCGC14_0937600</name>
</gene>
<accession>A0A0F9RSD7</accession>
<comment type="cofactor">
    <cofactor evidence="1">
        <name>pyrroloquinoline quinone</name>
        <dbReference type="ChEBI" id="CHEBI:58442"/>
    </cofactor>
</comment>
<dbReference type="CDD" id="cd10280">
    <property type="entry name" value="PQQ_mGDH"/>
    <property type="match status" value="1"/>
</dbReference>
<dbReference type="EMBL" id="LAZR01003261">
    <property type="protein sequence ID" value="KKN20243.1"/>
    <property type="molecule type" value="Genomic_DNA"/>
</dbReference>
<organism evidence="6">
    <name type="scientific">marine sediment metagenome</name>
    <dbReference type="NCBI Taxonomy" id="412755"/>
    <lineage>
        <taxon>unclassified sequences</taxon>
        <taxon>metagenomes</taxon>
        <taxon>ecological metagenomes</taxon>
    </lineage>
</organism>
<dbReference type="PANTHER" id="PTHR32303:SF4">
    <property type="entry name" value="QUINOPROTEIN GLUCOSE DEHYDROGENASE"/>
    <property type="match status" value="1"/>
</dbReference>
<dbReference type="Pfam" id="PF01011">
    <property type="entry name" value="PQQ"/>
    <property type="match status" value="1"/>
</dbReference>
<evidence type="ECO:0000313" key="6">
    <source>
        <dbReference type="EMBL" id="KKN20243.1"/>
    </source>
</evidence>
<feature type="region of interest" description="Disordered" evidence="4">
    <location>
        <begin position="379"/>
        <end position="399"/>
    </location>
</feature>
<dbReference type="InterPro" id="IPR011047">
    <property type="entry name" value="Quinoprotein_ADH-like_sf"/>
</dbReference>
<dbReference type="SUPFAM" id="SSF50998">
    <property type="entry name" value="Quinoprotein alcohol dehydrogenase-like"/>
    <property type="match status" value="1"/>
</dbReference>
<dbReference type="InterPro" id="IPR002372">
    <property type="entry name" value="PQQ_rpt_dom"/>
</dbReference>
<evidence type="ECO:0000259" key="5">
    <source>
        <dbReference type="Pfam" id="PF01011"/>
    </source>
</evidence>
<dbReference type="Gene3D" id="2.140.10.10">
    <property type="entry name" value="Quinoprotein alcohol dehydrogenase-like superfamily"/>
    <property type="match status" value="2"/>
</dbReference>
<name>A0A0F9RSD7_9ZZZZ</name>
<proteinExistence type="inferred from homology"/>
<dbReference type="AlphaFoldDB" id="A0A0F9RSD7"/>
<sequence length="631" mass="67965">MTVPKTLALSVSALALGFSVISDADDWTHYGSDLSSTKYAPFDQINHYNVASLELAWQWQSPDNATVAANHAAENYRATPGAFKATPIEVDGVLYINTSFGRVSAIDGVSGEELWVFDTKGWEMGRPANLGYNSRGVGYWSEGDEERILVYSNDAYMWSLDAETGELDTGFGDQGKVDLAQGLGRDINRQAYTMMGVPLIFNDLVVVGSSIHDGPAFQSAPPGHVRAYNIKTGEQEWIFHTIPQAGEFGNDTWENQSWEVVGNTNVWTQMSADLELGLVYLPVGTPTNDWYGGHRLGDNLFSESLVAVDGMTGERVWHFQAVEHGLWDYDLPAAPTLVDITVDGRDIKALAQISKQGFVYVLDRETGEPVWPIEHRPVPASTVPGEQAAPTQPHPTRPAPFDLQGISDDTLVDFTPALRAEALANIEKFDYGPLFTPPSQRGTINLPGWAGGGGWQGSAVDPETGMLYIPSATSPIVVQLVEPDASESDFDFARGGVTSVNGPQGLPLTKPPYGRITAIDLNTGDHVWMVPHGEGPRQRIIDLGIVDPGPVGSTSRTGPVLTKTLLFIAQQDGGRSVMRAFDKATGAVVAEIDLPSVPSATPMTYMVNGKQYIAIALGGGTEASVVSYALP</sequence>